<dbReference type="GeneID" id="55594080"/>
<keyword evidence="3" id="KW-1185">Reference proteome</keyword>
<gene>
    <name evidence="2" type="ORF">HPS36_03720</name>
</gene>
<accession>A0A7D4D315</accession>
<feature type="compositionally biased region" description="Acidic residues" evidence="1">
    <location>
        <begin position="185"/>
        <end position="197"/>
    </location>
</feature>
<sequence length="338" mass="34867">MPTRRTTVITLGTLLAGGGAVLGTGAFDTIEAERSVSLETAPDSKALLAFEIIDDEHVSQTSGTIDFDLIARATTAFRELVKVRNNGTQPVTLLRFEFDVTGGDQSPGDVEDALRIVSGDATIDAVNEANLLAISDAGDAGNNELSPGEAVPFGVEVDLTGDVTEITGDPEITLTIVADTGGESETGDGNESGEGDPEPGPPTFGYVEGPNRDPSDTPSRSLTFTIENTGGATTVVGFAVDIDTPGNSPSPGVFDGFEIEPAAAGEPTVDESSTDDDLAVGEDIEHAGYVIPSDSTAAYTIETFDRDPSQNGELSLRVFTTGGAFSLPRTGFESLGNA</sequence>
<dbReference type="AlphaFoldDB" id="A0A7D4D315"/>
<protein>
    <recommendedName>
        <fullName evidence="4">DUF1102 domain-containing protein</fullName>
    </recommendedName>
</protein>
<dbReference type="Proteomes" id="UP000505020">
    <property type="component" value="Chromosome"/>
</dbReference>
<proteinExistence type="predicted"/>
<feature type="region of interest" description="Disordered" evidence="1">
    <location>
        <begin position="176"/>
        <end position="221"/>
    </location>
</feature>
<evidence type="ECO:0000313" key="3">
    <source>
        <dbReference type="Proteomes" id="UP000505020"/>
    </source>
</evidence>
<dbReference type="EMBL" id="CP053941">
    <property type="protein sequence ID" value="QKG92002.1"/>
    <property type="molecule type" value="Genomic_DNA"/>
</dbReference>
<organism evidence="2 3">
    <name type="scientific">Halorubrum salinarum</name>
    <dbReference type="NCBI Taxonomy" id="2739057"/>
    <lineage>
        <taxon>Archaea</taxon>
        <taxon>Methanobacteriati</taxon>
        <taxon>Methanobacteriota</taxon>
        <taxon>Stenosarchaea group</taxon>
        <taxon>Halobacteria</taxon>
        <taxon>Halobacteriales</taxon>
        <taxon>Haloferacaceae</taxon>
        <taxon>Halorubrum</taxon>
    </lineage>
</organism>
<dbReference type="KEGG" id="hsai:HPS36_03720"/>
<evidence type="ECO:0000313" key="2">
    <source>
        <dbReference type="EMBL" id="QKG92002.1"/>
    </source>
</evidence>
<evidence type="ECO:0008006" key="4">
    <source>
        <dbReference type="Google" id="ProtNLM"/>
    </source>
</evidence>
<dbReference type="RefSeq" id="WP_173228554.1">
    <property type="nucleotide sequence ID" value="NZ_CP053941.1"/>
</dbReference>
<evidence type="ECO:0000256" key="1">
    <source>
        <dbReference type="SAM" id="MobiDB-lite"/>
    </source>
</evidence>
<name>A0A7D4D315_9EURY</name>
<reference evidence="2 3" key="1">
    <citation type="submission" date="2020-05" db="EMBL/GenBank/DDBJ databases">
        <title>Halorubrum RHB-C sp.nov., an extremely halophilic archaeon isolated from solar salt farm.</title>
        <authorList>
            <person name="Ho H."/>
            <person name="Danganan R.E."/>
            <person name="Dedeles G.R."/>
            <person name="Kim S.-G."/>
        </authorList>
    </citation>
    <scope>NUCLEOTIDE SEQUENCE [LARGE SCALE GENOMIC DNA]</scope>
    <source>
        <strain evidence="2 3">RHB-C</strain>
    </source>
</reference>